<dbReference type="Pfam" id="PF13485">
    <property type="entry name" value="Peptidase_MA_2"/>
    <property type="match status" value="1"/>
</dbReference>
<keyword evidence="1" id="KW-1133">Transmembrane helix</keyword>
<dbReference type="InterPro" id="IPR039568">
    <property type="entry name" value="Peptidase_MA-like_dom"/>
</dbReference>
<accession>A0A3N5AU86</accession>
<gene>
    <name evidence="3" type="ORF">EDD75_1486</name>
</gene>
<keyword evidence="1" id="KW-0812">Transmembrane</keyword>
<evidence type="ECO:0000259" key="2">
    <source>
        <dbReference type="Pfam" id="PF13485"/>
    </source>
</evidence>
<proteinExistence type="predicted"/>
<feature type="domain" description="Peptidase MA-like" evidence="2">
    <location>
        <begin position="155"/>
        <end position="276"/>
    </location>
</feature>
<comment type="caution">
    <text evidence="3">The sequence shown here is derived from an EMBL/GenBank/DDBJ whole genome shotgun (WGS) entry which is preliminary data.</text>
</comment>
<feature type="transmembrane region" description="Helical" evidence="1">
    <location>
        <begin position="6"/>
        <end position="25"/>
    </location>
</feature>
<protein>
    <recommendedName>
        <fullName evidence="2">Peptidase MA-like domain-containing protein</fullName>
    </recommendedName>
</protein>
<evidence type="ECO:0000313" key="3">
    <source>
        <dbReference type="EMBL" id="RPF47200.1"/>
    </source>
</evidence>
<keyword evidence="1" id="KW-0472">Membrane</keyword>
<dbReference type="Proteomes" id="UP000282654">
    <property type="component" value="Unassembled WGS sequence"/>
</dbReference>
<keyword evidence="4" id="KW-1185">Reference proteome</keyword>
<name>A0A3N5AU86_9THEO</name>
<evidence type="ECO:0000313" key="4">
    <source>
        <dbReference type="Proteomes" id="UP000282654"/>
    </source>
</evidence>
<reference evidence="3 4" key="1">
    <citation type="submission" date="2018-11" db="EMBL/GenBank/DDBJ databases">
        <title>Genomic Encyclopedia of Type Strains, Phase IV (KMG-IV): sequencing the most valuable type-strain genomes for metagenomic binning, comparative biology and taxonomic classification.</title>
        <authorList>
            <person name="Goeker M."/>
        </authorList>
    </citation>
    <scope>NUCLEOTIDE SEQUENCE [LARGE SCALE GENOMIC DNA]</scope>
    <source>
        <strain evidence="3 4">DSM 102936</strain>
    </source>
</reference>
<organism evidence="3 4">
    <name type="scientific">Thermodesulfitimonas autotrophica</name>
    <dbReference type="NCBI Taxonomy" id="1894989"/>
    <lineage>
        <taxon>Bacteria</taxon>
        <taxon>Bacillati</taxon>
        <taxon>Bacillota</taxon>
        <taxon>Clostridia</taxon>
        <taxon>Thermoanaerobacterales</taxon>
        <taxon>Thermoanaerobacteraceae</taxon>
        <taxon>Thermodesulfitimonas</taxon>
    </lineage>
</organism>
<evidence type="ECO:0000256" key="1">
    <source>
        <dbReference type="SAM" id="Phobius"/>
    </source>
</evidence>
<dbReference type="AlphaFoldDB" id="A0A3N5AU86"/>
<sequence>MQLVRLSAPVKFIFLAFLFLFFWLLRAPFFTRMYAWEFLREVNRCLVCVQYAGFCRLEGKFAVILYPQGEEVGAKIVLKAAEQFIPEVAREFGFTSKSRVPIILYRSQEELNRPFGWPADEGTMGVYWAGTIRVLSPRAWISAPDERGLEKTFFASGPMAHEMVHLVVDYQTRGNCPRWLTEGLAQEIEWRLTGFLFEPPPQISGWYSFARLEDFDALPDQRLAYYQSFLMVRYLLRDAGAGKIRELLADLGRGFSFERAFGHAMGFDLREFEEKFMQNSEWGMLVGPEDHCPRRPAA</sequence>
<dbReference type="EMBL" id="RKRE01000002">
    <property type="protein sequence ID" value="RPF47200.1"/>
    <property type="molecule type" value="Genomic_DNA"/>
</dbReference>